<dbReference type="EMBL" id="JBHTAG010000004">
    <property type="protein sequence ID" value="MFC7098843.1"/>
    <property type="molecule type" value="Genomic_DNA"/>
</dbReference>
<dbReference type="Proteomes" id="UP001596388">
    <property type="component" value="Unassembled WGS sequence"/>
</dbReference>
<evidence type="ECO:0000313" key="2">
    <source>
        <dbReference type="Proteomes" id="UP001596388"/>
    </source>
</evidence>
<reference evidence="1 2" key="1">
    <citation type="journal article" date="2019" name="Int. J. Syst. Evol. Microbiol.">
        <title>The Global Catalogue of Microorganisms (GCM) 10K type strain sequencing project: providing services to taxonomists for standard genome sequencing and annotation.</title>
        <authorList>
            <consortium name="The Broad Institute Genomics Platform"/>
            <consortium name="The Broad Institute Genome Sequencing Center for Infectious Disease"/>
            <person name="Wu L."/>
            <person name="Ma J."/>
        </authorList>
    </citation>
    <scope>NUCLEOTIDE SEQUENCE [LARGE SCALE GENOMIC DNA]</scope>
    <source>
        <strain evidence="1 2">DT55</strain>
    </source>
</reference>
<dbReference type="GeneID" id="79271569"/>
<dbReference type="AlphaFoldDB" id="A0ABD5X2Q6"/>
<keyword evidence="2" id="KW-1185">Reference proteome</keyword>
<evidence type="ECO:0000313" key="1">
    <source>
        <dbReference type="EMBL" id="MFC7098843.1"/>
    </source>
</evidence>
<comment type="caution">
    <text evidence="1">The sequence shown here is derived from an EMBL/GenBank/DDBJ whole genome shotgun (WGS) entry which is preliminary data.</text>
</comment>
<proteinExistence type="predicted"/>
<accession>A0ABD5X2Q6</accession>
<evidence type="ECO:0008006" key="3">
    <source>
        <dbReference type="Google" id="ProtNLM"/>
    </source>
</evidence>
<organism evidence="1 2">
    <name type="scientific">Halobaculum marinum</name>
    <dbReference type="NCBI Taxonomy" id="3031996"/>
    <lineage>
        <taxon>Archaea</taxon>
        <taxon>Methanobacteriati</taxon>
        <taxon>Methanobacteriota</taxon>
        <taxon>Stenosarchaea group</taxon>
        <taxon>Halobacteria</taxon>
        <taxon>Halobacteriales</taxon>
        <taxon>Haloferacaceae</taxon>
        <taxon>Halobaculum</taxon>
    </lineage>
</organism>
<gene>
    <name evidence="1" type="ORF">ACFQKD_16175</name>
</gene>
<protein>
    <recommendedName>
        <fullName evidence="3">SH3 domain-containing protein</fullName>
    </recommendedName>
</protein>
<name>A0ABD5X2Q6_9EURY</name>
<sequence length="63" mass="7019">MDEPIERIQNATVTYESERGDEYGLDGVAVEIYSGWVKITGGDGSNWVPRSRVFQIRTGAGRQ</sequence>
<dbReference type="RefSeq" id="WP_276239597.1">
    <property type="nucleotide sequence ID" value="NZ_CP119990.1"/>
</dbReference>